<keyword evidence="2" id="KW-1185">Reference proteome</keyword>
<reference evidence="1 2" key="1">
    <citation type="journal article" date="2021" name="Commun. Biol.">
        <title>The genome of Shorea leprosula (Dipterocarpaceae) highlights the ecological relevance of drought in aseasonal tropical rainforests.</title>
        <authorList>
            <person name="Ng K.K.S."/>
            <person name="Kobayashi M.J."/>
            <person name="Fawcett J.A."/>
            <person name="Hatakeyama M."/>
            <person name="Paape T."/>
            <person name="Ng C.H."/>
            <person name="Ang C.C."/>
            <person name="Tnah L.H."/>
            <person name="Lee C.T."/>
            <person name="Nishiyama T."/>
            <person name="Sese J."/>
            <person name="O'Brien M.J."/>
            <person name="Copetti D."/>
            <person name="Mohd Noor M.I."/>
            <person name="Ong R.C."/>
            <person name="Putra M."/>
            <person name="Sireger I.Z."/>
            <person name="Indrioko S."/>
            <person name="Kosugi Y."/>
            <person name="Izuno A."/>
            <person name="Isagi Y."/>
            <person name="Lee S.L."/>
            <person name="Shimizu K.K."/>
        </authorList>
    </citation>
    <scope>NUCLEOTIDE SEQUENCE [LARGE SCALE GENOMIC DNA]</scope>
    <source>
        <strain evidence="1">214</strain>
    </source>
</reference>
<comment type="caution">
    <text evidence="1">The sequence shown here is derived from an EMBL/GenBank/DDBJ whole genome shotgun (WGS) entry which is preliminary data.</text>
</comment>
<dbReference type="AlphaFoldDB" id="A0AAV5K128"/>
<organism evidence="1 2">
    <name type="scientific">Rubroshorea leprosula</name>
    <dbReference type="NCBI Taxonomy" id="152421"/>
    <lineage>
        <taxon>Eukaryota</taxon>
        <taxon>Viridiplantae</taxon>
        <taxon>Streptophyta</taxon>
        <taxon>Embryophyta</taxon>
        <taxon>Tracheophyta</taxon>
        <taxon>Spermatophyta</taxon>
        <taxon>Magnoliopsida</taxon>
        <taxon>eudicotyledons</taxon>
        <taxon>Gunneridae</taxon>
        <taxon>Pentapetalae</taxon>
        <taxon>rosids</taxon>
        <taxon>malvids</taxon>
        <taxon>Malvales</taxon>
        <taxon>Dipterocarpaceae</taxon>
        <taxon>Rubroshorea</taxon>
    </lineage>
</organism>
<sequence length="38" mass="4391">MLFLMKTTTSELPMTWATTRDKILILANKKPKNQSPNK</sequence>
<accession>A0AAV5K128</accession>
<dbReference type="EMBL" id="BPVZ01000048">
    <property type="protein sequence ID" value="GKV17552.1"/>
    <property type="molecule type" value="Genomic_DNA"/>
</dbReference>
<protein>
    <recommendedName>
        <fullName evidence="3">ATP synthase F0 subunit 8</fullName>
    </recommendedName>
</protein>
<evidence type="ECO:0000313" key="2">
    <source>
        <dbReference type="Proteomes" id="UP001054252"/>
    </source>
</evidence>
<gene>
    <name evidence="1" type="ORF">SLEP1_g28042</name>
</gene>
<evidence type="ECO:0008006" key="3">
    <source>
        <dbReference type="Google" id="ProtNLM"/>
    </source>
</evidence>
<dbReference type="Proteomes" id="UP001054252">
    <property type="component" value="Unassembled WGS sequence"/>
</dbReference>
<proteinExistence type="predicted"/>
<name>A0AAV5K128_9ROSI</name>
<evidence type="ECO:0000313" key="1">
    <source>
        <dbReference type="EMBL" id="GKV17552.1"/>
    </source>
</evidence>